<dbReference type="InterPro" id="IPR036444">
    <property type="entry name" value="PLipase_A2_dom_sf"/>
</dbReference>
<dbReference type="SUPFAM" id="SSF48619">
    <property type="entry name" value="Phospholipase A2, PLA2"/>
    <property type="match status" value="1"/>
</dbReference>
<evidence type="ECO:0000313" key="3">
    <source>
        <dbReference type="Proteomes" id="UP000639973"/>
    </source>
</evidence>
<feature type="signal peptide" evidence="1">
    <location>
        <begin position="1"/>
        <end position="17"/>
    </location>
</feature>
<evidence type="ECO:0000256" key="1">
    <source>
        <dbReference type="SAM" id="SignalP"/>
    </source>
</evidence>
<protein>
    <recommendedName>
        <fullName evidence="4">Phospholipase A2</fullName>
    </recommendedName>
</protein>
<dbReference type="Gene3D" id="1.20.90.10">
    <property type="entry name" value="Phospholipase A2 domain"/>
    <property type="match status" value="1"/>
</dbReference>
<dbReference type="RefSeq" id="WP_188972052.1">
    <property type="nucleotide sequence ID" value="NZ_BMOL01000010.1"/>
</dbReference>
<proteinExistence type="predicted"/>
<dbReference type="InterPro" id="IPR015141">
    <property type="entry name" value="PLipase_A2_prok/fun"/>
</dbReference>
<dbReference type="Proteomes" id="UP000639973">
    <property type="component" value="Unassembled WGS sequence"/>
</dbReference>
<dbReference type="Pfam" id="PF09056">
    <property type="entry name" value="Phospholip_A2_3"/>
    <property type="match status" value="1"/>
</dbReference>
<evidence type="ECO:0000313" key="2">
    <source>
        <dbReference type="EMBL" id="GGL84548.1"/>
    </source>
</evidence>
<keyword evidence="1" id="KW-0732">Signal</keyword>
<dbReference type="EMBL" id="BMOL01000010">
    <property type="protein sequence ID" value="GGL84548.1"/>
    <property type="molecule type" value="Genomic_DNA"/>
</dbReference>
<keyword evidence="3" id="KW-1185">Reference proteome</keyword>
<feature type="chain" id="PRO_5047203186" description="Phospholipase A2" evidence="1">
    <location>
        <begin position="18"/>
        <end position="217"/>
    </location>
</feature>
<name>A0ABQ2GBY2_9DEIO</name>
<reference evidence="3" key="1">
    <citation type="journal article" date="2019" name="Int. J. Syst. Evol. Microbiol.">
        <title>The Global Catalogue of Microorganisms (GCM) 10K type strain sequencing project: providing services to taxonomists for standard genome sequencing and annotation.</title>
        <authorList>
            <consortium name="The Broad Institute Genomics Platform"/>
            <consortium name="The Broad Institute Genome Sequencing Center for Infectious Disease"/>
            <person name="Wu L."/>
            <person name="Ma J."/>
        </authorList>
    </citation>
    <scope>NUCLEOTIDE SEQUENCE [LARGE SCALE GENOMIC DNA]</scope>
    <source>
        <strain evidence="3">JCM 15442</strain>
    </source>
</reference>
<accession>A0ABQ2GBY2</accession>
<dbReference type="PROSITE" id="PS51257">
    <property type="entry name" value="PROKAR_LIPOPROTEIN"/>
    <property type="match status" value="1"/>
</dbReference>
<organism evidence="2 3">
    <name type="scientific">Deinococcus aerolatus</name>
    <dbReference type="NCBI Taxonomy" id="522487"/>
    <lineage>
        <taxon>Bacteria</taxon>
        <taxon>Thermotogati</taxon>
        <taxon>Deinococcota</taxon>
        <taxon>Deinococci</taxon>
        <taxon>Deinococcales</taxon>
        <taxon>Deinococcaceae</taxon>
        <taxon>Deinococcus</taxon>
    </lineage>
</organism>
<gene>
    <name evidence="2" type="ORF">GCM10010840_22970</name>
</gene>
<comment type="caution">
    <text evidence="2">The sequence shown here is derived from an EMBL/GenBank/DDBJ whole genome shotgun (WGS) entry which is preliminary data.</text>
</comment>
<sequence length="217" mass="23587">MRLLLLPAALLSLTLMACGQTTPHAASSSAASPTAADAYAQRPELQDAGSQAILQRYGDDPGLLEALQEAYGERPTDLSLPSVPALTGQDLASDRLAYIKRTGWGSVSNYNNQYAAYAFTGLPYPGLSWTRDGCSAPDGLGLGYREDFRPACNVHDFGYRNLKVYQRTDSNRKTTDEAFYTNMKAICAAKSWYKRPACYSAAYAYYQAVRVGGGDSF</sequence>
<evidence type="ECO:0008006" key="4">
    <source>
        <dbReference type="Google" id="ProtNLM"/>
    </source>
</evidence>